<dbReference type="GO" id="GO:0110051">
    <property type="term" value="P:metabolite repair"/>
    <property type="evidence" value="ECO:0007669"/>
    <property type="project" value="TreeGrafter"/>
</dbReference>
<feature type="binding site" evidence="18">
    <location>
        <position position="170"/>
    </location>
    <ligand>
        <name>(6S)-NADPHX</name>
        <dbReference type="ChEBI" id="CHEBI:64076"/>
    </ligand>
</feature>
<evidence type="ECO:0000259" key="21">
    <source>
        <dbReference type="PROSITE" id="PS51385"/>
    </source>
</evidence>
<proteinExistence type="inferred from homology"/>
<feature type="binding site" evidence="18">
    <location>
        <begin position="73"/>
        <end position="77"/>
    </location>
    <ligand>
        <name>(6S)-NADPHX</name>
        <dbReference type="ChEBI" id="CHEBI:64076"/>
    </ligand>
</feature>
<evidence type="ECO:0000256" key="15">
    <source>
        <dbReference type="ARBA" id="ARBA00048238"/>
    </source>
</evidence>
<feature type="binding site" evidence="18">
    <location>
        <position position="173"/>
    </location>
    <ligand>
        <name>K(+)</name>
        <dbReference type="ChEBI" id="CHEBI:29103"/>
    </ligand>
</feature>
<dbReference type="Pfam" id="PF01256">
    <property type="entry name" value="Carb_kinase"/>
    <property type="match status" value="1"/>
</dbReference>
<feature type="binding site" evidence="17">
    <location>
        <begin position="416"/>
        <end position="420"/>
    </location>
    <ligand>
        <name>AMP</name>
        <dbReference type="ChEBI" id="CHEBI:456215"/>
    </ligand>
</feature>
<evidence type="ECO:0000256" key="7">
    <source>
        <dbReference type="ARBA" id="ARBA00022840"/>
    </source>
</evidence>
<evidence type="ECO:0000259" key="20">
    <source>
        <dbReference type="PROSITE" id="PS51383"/>
    </source>
</evidence>
<comment type="cofactor">
    <cofactor evidence="17">
        <name>Mg(2+)</name>
        <dbReference type="ChEBI" id="CHEBI:18420"/>
    </cofactor>
</comment>
<evidence type="ECO:0000256" key="16">
    <source>
        <dbReference type="ARBA" id="ARBA00049209"/>
    </source>
</evidence>
<dbReference type="InterPro" id="IPR000631">
    <property type="entry name" value="CARKD"/>
</dbReference>
<comment type="similarity">
    <text evidence="4 19">In the C-terminal section; belongs to the NnrD/CARKD family.</text>
</comment>
<feature type="binding site" evidence="18">
    <location>
        <position position="74"/>
    </location>
    <ligand>
        <name>K(+)</name>
        <dbReference type="ChEBI" id="CHEBI:29103"/>
    </ligand>
</feature>
<feature type="binding site" evidence="18">
    <location>
        <position position="137"/>
    </location>
    <ligand>
        <name>K(+)</name>
        <dbReference type="ChEBI" id="CHEBI:29103"/>
    </ligand>
</feature>
<comment type="similarity">
    <text evidence="17">Belongs to the NnrD/CARKD family.</text>
</comment>
<dbReference type="RefSeq" id="WP_077244701.1">
    <property type="nucleotide sequence ID" value="NZ_MUZR01000050.1"/>
</dbReference>
<feature type="binding site" evidence="18">
    <location>
        <position position="152"/>
    </location>
    <ligand>
        <name>(6S)-NADPHX</name>
        <dbReference type="ChEBI" id="CHEBI:64076"/>
    </ligand>
</feature>
<dbReference type="AlphaFoldDB" id="A0A1V2ZWD5"/>
<dbReference type="STRING" id="252474.B1A74_11220"/>
<keyword evidence="5 18" id="KW-0479">Metal-binding</keyword>
<feature type="binding site" evidence="17">
    <location>
        <position position="446"/>
    </location>
    <ligand>
        <name>AMP</name>
        <dbReference type="ChEBI" id="CHEBI:456215"/>
    </ligand>
</feature>
<comment type="caution">
    <text evidence="22">The sequence shown here is derived from an EMBL/GenBank/DDBJ whole genome shotgun (WGS) entry which is preliminary data.</text>
</comment>
<dbReference type="PROSITE" id="PS51385">
    <property type="entry name" value="YJEF_N"/>
    <property type="match status" value="1"/>
</dbReference>
<protein>
    <recommendedName>
        <fullName evidence="19">Bifunctional NAD(P)H-hydrate repair enzyme</fullName>
    </recommendedName>
    <alternativeName>
        <fullName evidence="19">Nicotinamide nucleotide repair protein</fullName>
    </alternativeName>
    <domain>
        <recommendedName>
            <fullName evidence="19">ADP-dependent (S)-NAD(P)H-hydrate dehydratase</fullName>
            <ecNumber evidence="19">4.2.1.136</ecNumber>
        </recommendedName>
        <alternativeName>
            <fullName evidence="19">ADP-dependent NAD(P)HX dehydratase</fullName>
        </alternativeName>
    </domain>
    <domain>
        <recommendedName>
            <fullName evidence="19">NAD(P)H-hydrate epimerase</fullName>
            <ecNumber evidence="19">5.1.99.6</ecNumber>
        </recommendedName>
    </domain>
</protein>
<dbReference type="HAMAP" id="MF_01966">
    <property type="entry name" value="NADHX_epimerase"/>
    <property type="match status" value="1"/>
</dbReference>
<feature type="binding site" evidence="18">
    <location>
        <begin position="141"/>
        <end position="147"/>
    </location>
    <ligand>
        <name>(6S)-NADPHX</name>
        <dbReference type="ChEBI" id="CHEBI:64076"/>
    </ligand>
</feature>
<dbReference type="SUPFAM" id="SSF53613">
    <property type="entry name" value="Ribokinase-like"/>
    <property type="match status" value="1"/>
</dbReference>
<keyword evidence="10 17" id="KW-0520">NAD</keyword>
<gene>
    <name evidence="18" type="primary">nnrE</name>
    <name evidence="17" type="synonym">nnrD</name>
    <name evidence="22" type="ORF">B1A74_11220</name>
</gene>
<keyword evidence="12 17" id="KW-0456">Lyase</keyword>
<keyword evidence="11 18" id="KW-0413">Isomerase</keyword>
<feature type="binding site" evidence="17">
    <location>
        <position position="333"/>
    </location>
    <ligand>
        <name>(6S)-NADPHX</name>
        <dbReference type="ChEBI" id="CHEBI:64076"/>
    </ligand>
</feature>
<keyword evidence="6 17" id="KW-0547">Nucleotide-binding</keyword>
<evidence type="ECO:0000256" key="1">
    <source>
        <dbReference type="ARBA" id="ARBA00000013"/>
    </source>
</evidence>
<evidence type="ECO:0000256" key="9">
    <source>
        <dbReference type="ARBA" id="ARBA00022958"/>
    </source>
</evidence>
<feature type="binding site" evidence="17">
    <location>
        <position position="379"/>
    </location>
    <ligand>
        <name>(6S)-NADPHX</name>
        <dbReference type="ChEBI" id="CHEBI:64076"/>
    </ligand>
</feature>
<dbReference type="HAMAP" id="MF_01965">
    <property type="entry name" value="NADHX_dehydratase"/>
    <property type="match status" value="1"/>
</dbReference>
<dbReference type="EC" id="4.2.1.136" evidence="19"/>
<dbReference type="Gene3D" id="3.40.50.10260">
    <property type="entry name" value="YjeF N-terminal domain"/>
    <property type="match status" value="1"/>
</dbReference>
<dbReference type="GO" id="GO:0046496">
    <property type="term" value="P:nicotinamide nucleotide metabolic process"/>
    <property type="evidence" value="ECO:0007669"/>
    <property type="project" value="UniProtKB-UniRule"/>
</dbReference>
<evidence type="ECO:0000256" key="14">
    <source>
        <dbReference type="ARBA" id="ARBA00025153"/>
    </source>
</evidence>
<comment type="similarity">
    <text evidence="3 19">In the N-terminal section; belongs to the NnrE/AIBP family.</text>
</comment>
<evidence type="ECO:0000256" key="5">
    <source>
        <dbReference type="ARBA" id="ARBA00022723"/>
    </source>
</evidence>
<comment type="cofactor">
    <cofactor evidence="18 19">
        <name>K(+)</name>
        <dbReference type="ChEBI" id="CHEBI:29103"/>
    </cofactor>
    <text evidence="18 19">Binds 1 potassium ion per subunit.</text>
</comment>
<comment type="function">
    <text evidence="14 19">Bifunctional enzyme that catalyzes the epimerization of the S- and R-forms of NAD(P)HX and the dehydration of the S-form of NAD(P)HX at the expense of ADP, which is converted to AMP. This allows the repair of both epimers of NAD(P)HX, a damaged form of NAD(P)H that is a result of enzymatic or heat-dependent hydration.</text>
</comment>
<dbReference type="PIRSF" id="PIRSF017184">
    <property type="entry name" value="Nnr"/>
    <property type="match status" value="1"/>
</dbReference>
<comment type="catalytic activity">
    <reaction evidence="2 18 19">
        <text>(6R)-NADPHX = (6S)-NADPHX</text>
        <dbReference type="Rhea" id="RHEA:32227"/>
        <dbReference type="ChEBI" id="CHEBI:64076"/>
        <dbReference type="ChEBI" id="CHEBI:64077"/>
        <dbReference type="EC" id="5.1.99.6"/>
    </reaction>
</comment>
<evidence type="ECO:0000313" key="22">
    <source>
        <dbReference type="EMBL" id="OOC09448.1"/>
    </source>
</evidence>
<dbReference type="SUPFAM" id="SSF64153">
    <property type="entry name" value="YjeF N-terminal domain-like"/>
    <property type="match status" value="1"/>
</dbReference>
<keyword evidence="23" id="KW-1185">Reference proteome</keyword>
<dbReference type="GO" id="GO:0052856">
    <property type="term" value="F:NAD(P)HX epimerase activity"/>
    <property type="evidence" value="ECO:0007669"/>
    <property type="project" value="UniProtKB-UniRule"/>
</dbReference>
<comment type="function">
    <text evidence="18">Catalyzes the epimerization of the S- and R-forms of NAD(P)HX, a damaged form of NAD(P)H that is a result of enzymatic or heat-dependent hydration. This is a prerequisite for the S-specific NAD(P)H-hydrate dehydratase to allow the repair of both epimers of NAD(P)HX.</text>
</comment>
<dbReference type="PANTHER" id="PTHR12592">
    <property type="entry name" value="ATP-DEPENDENT (S)-NAD(P)H-HYDRATE DEHYDRATASE FAMILY MEMBER"/>
    <property type="match status" value="1"/>
</dbReference>
<evidence type="ECO:0000256" key="12">
    <source>
        <dbReference type="ARBA" id="ARBA00023239"/>
    </source>
</evidence>
<dbReference type="EC" id="5.1.99.6" evidence="19"/>
<evidence type="ECO:0000256" key="8">
    <source>
        <dbReference type="ARBA" id="ARBA00022857"/>
    </source>
</evidence>
<keyword evidence="9 18" id="KW-0630">Potassium</keyword>
<evidence type="ECO:0000256" key="19">
    <source>
        <dbReference type="PIRNR" id="PIRNR017184"/>
    </source>
</evidence>
<evidence type="ECO:0000256" key="11">
    <source>
        <dbReference type="ARBA" id="ARBA00023235"/>
    </source>
</evidence>
<comment type="catalytic activity">
    <reaction evidence="16 17 19">
        <text>(6S)-NADPHX + ADP = AMP + phosphate + NADPH + H(+)</text>
        <dbReference type="Rhea" id="RHEA:32235"/>
        <dbReference type="ChEBI" id="CHEBI:15378"/>
        <dbReference type="ChEBI" id="CHEBI:43474"/>
        <dbReference type="ChEBI" id="CHEBI:57783"/>
        <dbReference type="ChEBI" id="CHEBI:64076"/>
        <dbReference type="ChEBI" id="CHEBI:456215"/>
        <dbReference type="ChEBI" id="CHEBI:456216"/>
        <dbReference type="EC" id="4.2.1.136"/>
    </reaction>
</comment>
<reference evidence="22 23" key="1">
    <citation type="submission" date="2017-02" db="EMBL/GenBank/DDBJ databases">
        <title>Genomic diversity within the haloalkaliphilic genus Thioalkalivibrio.</title>
        <authorList>
            <person name="Ahn A.-C."/>
            <person name="Meier-Kolthoff J."/>
            <person name="Overmars L."/>
            <person name="Richter M."/>
            <person name="Woyke T."/>
            <person name="Sorokin D.Y."/>
            <person name="Muyzer G."/>
        </authorList>
    </citation>
    <scope>NUCLEOTIDE SEQUENCE [LARGE SCALE GENOMIC DNA]</scope>
    <source>
        <strain evidence="22 23">HL17</strain>
    </source>
</reference>
<organism evidence="22 23">
    <name type="scientific">Thioalkalivibrio halophilus</name>
    <dbReference type="NCBI Taxonomy" id="252474"/>
    <lineage>
        <taxon>Bacteria</taxon>
        <taxon>Pseudomonadati</taxon>
        <taxon>Pseudomonadota</taxon>
        <taxon>Gammaproteobacteria</taxon>
        <taxon>Chromatiales</taxon>
        <taxon>Ectothiorhodospiraceae</taxon>
        <taxon>Thioalkalivibrio</taxon>
    </lineage>
</organism>
<keyword evidence="7 17" id="KW-0067">ATP-binding</keyword>
<keyword evidence="8 17" id="KW-0521">NADP</keyword>
<dbReference type="PROSITE" id="PS51383">
    <property type="entry name" value="YJEF_C_3"/>
    <property type="match status" value="1"/>
</dbReference>
<dbReference type="InterPro" id="IPR004443">
    <property type="entry name" value="YjeF_N_dom"/>
</dbReference>
<dbReference type="NCBIfam" id="TIGR00196">
    <property type="entry name" value="yjeF_cterm"/>
    <property type="match status" value="1"/>
</dbReference>
<sequence length="510" mass="52733">MNDAPAHPSPASPAPGERLFDTARMRELDATAMALPGMAPGELMDRAGAALLEHLQECWPGVSRVGVLCGPGNNGGDGFVLARRARAAGLEVVLHAGSSRAREESDGKRARRLWEESGGEIHPLETFDPATADVWVDALFGIGLQRPLTDVYGEVIERLNRADRAVLAADAPSGVDTDNGALRGQAARATRTLTFIGDKPGLHTGAAVDYAGTVRVATLDLPHSLAQSFAPAAWRIGPGHWRAGLPRRRPGAHKGDAGHVMIVGGAPGFAGAGRLAATAALRAGAGRVTLLTHPEHAAFVCNDRPEIMVRGVSEGPELLRWLERADAVAIGPGLDQGPWGRELWLAAADSGRPVVVDADALNLLAQTPRRSDDWVLTPHPGEAGRLLNLDAAAVEADRPGRLRELVVRFGGTVLLKGAGTLIADTDDGPYHCVTDGHPGMATPGCGDALTGVIAALRGQGLDARGAARIGAGWHVAAGRVAARRLGGTVGMLAGDLIAALPAAAGGDDGF</sequence>
<dbReference type="PANTHER" id="PTHR12592:SF0">
    <property type="entry name" value="ATP-DEPENDENT (S)-NAD(P)H-HYDRATE DEHYDRATASE"/>
    <property type="match status" value="1"/>
</dbReference>
<accession>A0A1V2ZWD5</accession>
<feature type="binding site" evidence="17">
    <location>
        <position position="447"/>
    </location>
    <ligand>
        <name>(6S)-NADPHX</name>
        <dbReference type="ChEBI" id="CHEBI:64076"/>
    </ligand>
</feature>
<dbReference type="EMBL" id="MUZR01000050">
    <property type="protein sequence ID" value="OOC09448.1"/>
    <property type="molecule type" value="Genomic_DNA"/>
</dbReference>
<comment type="catalytic activity">
    <reaction evidence="1 18 19">
        <text>(6R)-NADHX = (6S)-NADHX</text>
        <dbReference type="Rhea" id="RHEA:32215"/>
        <dbReference type="ChEBI" id="CHEBI:64074"/>
        <dbReference type="ChEBI" id="CHEBI:64075"/>
        <dbReference type="EC" id="5.1.99.6"/>
    </reaction>
</comment>
<comment type="similarity">
    <text evidence="18">Belongs to the NnrE/AIBP family.</text>
</comment>
<evidence type="ECO:0000313" key="23">
    <source>
        <dbReference type="Proteomes" id="UP000189177"/>
    </source>
</evidence>
<evidence type="ECO:0000256" key="4">
    <source>
        <dbReference type="ARBA" id="ARBA00009524"/>
    </source>
</evidence>
<evidence type="ECO:0000256" key="2">
    <source>
        <dbReference type="ARBA" id="ARBA00000909"/>
    </source>
</evidence>
<dbReference type="NCBIfam" id="TIGR00197">
    <property type="entry name" value="yjeF_nterm"/>
    <property type="match status" value="1"/>
</dbReference>
<dbReference type="GO" id="GO:0046872">
    <property type="term" value="F:metal ion binding"/>
    <property type="evidence" value="ECO:0007669"/>
    <property type="project" value="UniProtKB-UniRule"/>
</dbReference>
<evidence type="ECO:0000256" key="6">
    <source>
        <dbReference type="ARBA" id="ARBA00022741"/>
    </source>
</evidence>
<evidence type="ECO:0000256" key="17">
    <source>
        <dbReference type="HAMAP-Rule" id="MF_01965"/>
    </source>
</evidence>
<dbReference type="Proteomes" id="UP000189177">
    <property type="component" value="Unassembled WGS sequence"/>
</dbReference>
<feature type="binding site" evidence="17">
    <location>
        <position position="272"/>
    </location>
    <ligand>
        <name>(6S)-NADPHX</name>
        <dbReference type="ChEBI" id="CHEBI:64076"/>
    </ligand>
</feature>
<dbReference type="GO" id="GO:0005524">
    <property type="term" value="F:ATP binding"/>
    <property type="evidence" value="ECO:0007669"/>
    <property type="project" value="UniProtKB-UniRule"/>
</dbReference>
<dbReference type="InterPro" id="IPR029056">
    <property type="entry name" value="Ribokinase-like"/>
</dbReference>
<evidence type="ECO:0000256" key="10">
    <source>
        <dbReference type="ARBA" id="ARBA00023027"/>
    </source>
</evidence>
<dbReference type="OrthoDB" id="9806925at2"/>
<dbReference type="InterPro" id="IPR036652">
    <property type="entry name" value="YjeF_N_dom_sf"/>
</dbReference>
<evidence type="ECO:0000256" key="13">
    <source>
        <dbReference type="ARBA" id="ARBA00023268"/>
    </source>
</evidence>
<comment type="catalytic activity">
    <reaction evidence="15 17 19">
        <text>(6S)-NADHX + ADP = AMP + phosphate + NADH + H(+)</text>
        <dbReference type="Rhea" id="RHEA:32223"/>
        <dbReference type="ChEBI" id="CHEBI:15378"/>
        <dbReference type="ChEBI" id="CHEBI:43474"/>
        <dbReference type="ChEBI" id="CHEBI:57945"/>
        <dbReference type="ChEBI" id="CHEBI:64074"/>
        <dbReference type="ChEBI" id="CHEBI:456215"/>
        <dbReference type="ChEBI" id="CHEBI:456216"/>
        <dbReference type="EC" id="4.2.1.136"/>
    </reaction>
</comment>
<dbReference type="CDD" id="cd01171">
    <property type="entry name" value="YXKO-related"/>
    <property type="match status" value="1"/>
</dbReference>
<evidence type="ECO:0000256" key="3">
    <source>
        <dbReference type="ARBA" id="ARBA00006001"/>
    </source>
</evidence>
<name>A0A1V2ZWD5_9GAMM</name>
<dbReference type="GO" id="GO:0052855">
    <property type="term" value="F:ADP-dependent NAD(P)H-hydrate dehydratase activity"/>
    <property type="evidence" value="ECO:0007669"/>
    <property type="project" value="UniProtKB-UniRule"/>
</dbReference>
<dbReference type="InterPro" id="IPR030677">
    <property type="entry name" value="Nnr"/>
</dbReference>
<comment type="subunit">
    <text evidence="17">Homotetramer.</text>
</comment>
<evidence type="ECO:0000256" key="18">
    <source>
        <dbReference type="HAMAP-Rule" id="MF_01966"/>
    </source>
</evidence>
<keyword evidence="13" id="KW-0511">Multifunctional enzyme</keyword>
<feature type="domain" description="YjeF C-terminal" evidence="20">
    <location>
        <begin position="237"/>
        <end position="507"/>
    </location>
</feature>
<comment type="function">
    <text evidence="17">Catalyzes the dehydration of the S-form of NAD(P)HX at the expense of ADP, which is converted to AMP. Together with NAD(P)HX epimerase, which catalyzes the epimerization of the S- and R-forms, the enzyme allows the repair of both epimers of NAD(P)HX, a damaged form of NAD(P)H that is a result of enzymatic or heat-dependent hydration.</text>
</comment>
<dbReference type="Gene3D" id="3.40.1190.20">
    <property type="match status" value="1"/>
</dbReference>
<dbReference type="Pfam" id="PF03853">
    <property type="entry name" value="YjeF_N"/>
    <property type="match status" value="1"/>
</dbReference>
<feature type="domain" description="YjeF N-terminal" evidence="21">
    <location>
        <begin position="25"/>
        <end position="227"/>
    </location>
</feature>